<dbReference type="EMBL" id="AP028916">
    <property type="protein sequence ID" value="BES97695.1"/>
    <property type="molecule type" value="Genomic_DNA"/>
</dbReference>
<protein>
    <submittedName>
        <fullName evidence="3">Insect allergen related repeat, nitrile-specifier detoxification</fullName>
    </submittedName>
</protein>
<accession>A0ABN7B3D7</accession>
<feature type="region of interest" description="Disordered" evidence="1">
    <location>
        <begin position="171"/>
        <end position="203"/>
    </location>
</feature>
<feature type="region of interest" description="Disordered" evidence="1">
    <location>
        <begin position="298"/>
        <end position="331"/>
    </location>
</feature>
<dbReference type="PANTHER" id="PTHR21163:SF0">
    <property type="entry name" value="GH08205P-RELATED"/>
    <property type="match status" value="1"/>
</dbReference>
<evidence type="ECO:0000313" key="4">
    <source>
        <dbReference type="Proteomes" id="UP001307889"/>
    </source>
</evidence>
<dbReference type="Pfam" id="PF06757">
    <property type="entry name" value="Ins_allergen_rp"/>
    <property type="match status" value="1"/>
</dbReference>
<organism evidence="3 4">
    <name type="scientific">Nesidiocoris tenuis</name>
    <dbReference type="NCBI Taxonomy" id="355587"/>
    <lineage>
        <taxon>Eukaryota</taxon>
        <taxon>Metazoa</taxon>
        <taxon>Ecdysozoa</taxon>
        <taxon>Arthropoda</taxon>
        <taxon>Hexapoda</taxon>
        <taxon>Insecta</taxon>
        <taxon>Pterygota</taxon>
        <taxon>Neoptera</taxon>
        <taxon>Paraneoptera</taxon>
        <taxon>Hemiptera</taxon>
        <taxon>Heteroptera</taxon>
        <taxon>Panheteroptera</taxon>
        <taxon>Cimicomorpha</taxon>
        <taxon>Miridae</taxon>
        <taxon>Dicyphina</taxon>
        <taxon>Nesidiocoris</taxon>
    </lineage>
</organism>
<name>A0ABN7B3D7_9HEMI</name>
<evidence type="ECO:0000256" key="1">
    <source>
        <dbReference type="SAM" id="MobiDB-lite"/>
    </source>
</evidence>
<proteinExistence type="predicted"/>
<evidence type="ECO:0000313" key="3">
    <source>
        <dbReference type="EMBL" id="BES97695.1"/>
    </source>
</evidence>
<sequence>MKGRRDWNKLMNQLPLSEVNDLISTTKGGRGKVEPGRDTVECILPLADKMKSLIFIGILALAASASGMPAKAQKNMEMEFEELLDMVPYEQMVNLGMEYAMSDSQVKSFMYYISSDKFRDNLIQLELTPQFVELAELLKKHKIDLYALTNKVHSALGLPPIRHDSNIEYEAPKRDDFSKERASSEEAVPQKRRPKKRSPGEGVTGLVCEAAEMAPLAEMKEAYKYKVNHNPEFKSFMETLLNIDGKQYLAPIVKSREFQETVKDLKDLGIPLDKLEEVISSQVHQFFDLSANSTKSVDTTVSTTEIATSARSEEATTIGKRGEDSDSDSSE</sequence>
<reference evidence="3 4" key="1">
    <citation type="submission" date="2023-09" db="EMBL/GenBank/DDBJ databases">
        <title>Nesidiocoris tenuis whole genome shotgun sequence.</title>
        <authorList>
            <person name="Shibata T."/>
            <person name="Shimoda M."/>
            <person name="Kobayashi T."/>
            <person name="Uehara T."/>
        </authorList>
    </citation>
    <scope>NUCLEOTIDE SEQUENCE [LARGE SCALE GENOMIC DNA]</scope>
    <source>
        <strain evidence="3 4">Japan</strain>
    </source>
</reference>
<dbReference type="PANTHER" id="PTHR21163">
    <property type="entry name" value="PROTEIN G12"/>
    <property type="match status" value="1"/>
</dbReference>
<dbReference type="InterPro" id="IPR010629">
    <property type="entry name" value="Ins_allergen"/>
</dbReference>
<keyword evidence="2" id="KW-0812">Transmembrane</keyword>
<dbReference type="Proteomes" id="UP001307889">
    <property type="component" value="Chromosome 8"/>
</dbReference>
<feature type="transmembrane region" description="Helical" evidence="2">
    <location>
        <begin position="53"/>
        <end position="70"/>
    </location>
</feature>
<keyword evidence="4" id="KW-1185">Reference proteome</keyword>
<evidence type="ECO:0000256" key="2">
    <source>
        <dbReference type="SAM" id="Phobius"/>
    </source>
</evidence>
<feature type="compositionally biased region" description="Basic and acidic residues" evidence="1">
    <location>
        <begin position="171"/>
        <end position="184"/>
    </location>
</feature>
<keyword evidence="2" id="KW-1133">Transmembrane helix</keyword>
<keyword evidence="2" id="KW-0472">Membrane</keyword>
<gene>
    <name evidence="3" type="ORF">NTJ_10509</name>
</gene>